<keyword evidence="3" id="KW-1185">Reference proteome</keyword>
<comment type="caution">
    <text evidence="2">The sequence shown here is derived from an EMBL/GenBank/DDBJ whole genome shotgun (WGS) entry which is preliminary data.</text>
</comment>
<accession>A0AAD3MNH8</accession>
<gene>
    <name evidence="2" type="ORF">AKAME5_000902900</name>
</gene>
<organism evidence="2 3">
    <name type="scientific">Lates japonicus</name>
    <name type="common">Japanese lates</name>
    <dbReference type="NCBI Taxonomy" id="270547"/>
    <lineage>
        <taxon>Eukaryota</taxon>
        <taxon>Metazoa</taxon>
        <taxon>Chordata</taxon>
        <taxon>Craniata</taxon>
        <taxon>Vertebrata</taxon>
        <taxon>Euteleostomi</taxon>
        <taxon>Actinopterygii</taxon>
        <taxon>Neopterygii</taxon>
        <taxon>Teleostei</taxon>
        <taxon>Neoteleostei</taxon>
        <taxon>Acanthomorphata</taxon>
        <taxon>Carangaria</taxon>
        <taxon>Carangaria incertae sedis</taxon>
        <taxon>Centropomidae</taxon>
        <taxon>Lates</taxon>
    </lineage>
</organism>
<proteinExistence type="predicted"/>
<feature type="chain" id="PRO_5042012594" evidence="1">
    <location>
        <begin position="20"/>
        <end position="81"/>
    </location>
</feature>
<dbReference type="EMBL" id="BRZM01000027">
    <property type="protein sequence ID" value="GLD56720.1"/>
    <property type="molecule type" value="Genomic_DNA"/>
</dbReference>
<evidence type="ECO:0000313" key="3">
    <source>
        <dbReference type="Proteomes" id="UP001279410"/>
    </source>
</evidence>
<keyword evidence="1" id="KW-0732">Signal</keyword>
<feature type="signal peptide" evidence="1">
    <location>
        <begin position="1"/>
        <end position="19"/>
    </location>
</feature>
<evidence type="ECO:0000313" key="2">
    <source>
        <dbReference type="EMBL" id="GLD56720.1"/>
    </source>
</evidence>
<feature type="non-terminal residue" evidence="2">
    <location>
        <position position="81"/>
    </location>
</feature>
<sequence>MSISRALQLSVLLVGLCQARRARRQMAAPSPGGGPARVPAEDARWGWLTCCRGGGGSEQLEKQGEQVAAELDRQPGVWRVL</sequence>
<evidence type="ECO:0000256" key="1">
    <source>
        <dbReference type="SAM" id="SignalP"/>
    </source>
</evidence>
<dbReference type="Proteomes" id="UP001279410">
    <property type="component" value="Unassembled WGS sequence"/>
</dbReference>
<reference evidence="2" key="1">
    <citation type="submission" date="2022-08" db="EMBL/GenBank/DDBJ databases">
        <title>Genome sequencing of akame (Lates japonicus).</title>
        <authorList>
            <person name="Hashiguchi Y."/>
            <person name="Takahashi H."/>
        </authorList>
    </citation>
    <scope>NUCLEOTIDE SEQUENCE</scope>
    <source>
        <strain evidence="2">Kochi</strain>
    </source>
</reference>
<protein>
    <submittedName>
        <fullName evidence="2">Uncharacterized protein</fullName>
    </submittedName>
</protein>
<name>A0AAD3MNH8_LATJO</name>
<dbReference type="AlphaFoldDB" id="A0AAD3MNH8"/>